<dbReference type="GO" id="GO:0005886">
    <property type="term" value="C:plasma membrane"/>
    <property type="evidence" value="ECO:0007669"/>
    <property type="project" value="TreeGrafter"/>
</dbReference>
<reference evidence="7 8" key="1">
    <citation type="submission" date="2014-01" db="EMBL/GenBank/DDBJ databases">
        <authorList>
            <person name="Zuccon D."/>
        </authorList>
    </citation>
    <scope>NUCLEOTIDE SEQUENCE [LARGE SCALE GENOMIC DNA]</scope>
    <source>
        <strain evidence="7 8">Y31</strain>
    </source>
</reference>
<accession>A0A179CZH9</accession>
<dbReference type="Pfam" id="PF01957">
    <property type="entry name" value="NfeD"/>
    <property type="match status" value="1"/>
</dbReference>
<evidence type="ECO:0000259" key="6">
    <source>
        <dbReference type="Pfam" id="PF01957"/>
    </source>
</evidence>
<dbReference type="InterPro" id="IPR012340">
    <property type="entry name" value="NA-bd_OB-fold"/>
</dbReference>
<dbReference type="AlphaFoldDB" id="A0A179CZH9"/>
<dbReference type="RefSeq" id="WP_025289199.1">
    <property type="nucleotide sequence ID" value="NZ_JACI01000001.1"/>
</dbReference>
<evidence type="ECO:0000256" key="5">
    <source>
        <dbReference type="SAM" id="Phobius"/>
    </source>
</evidence>
<protein>
    <submittedName>
        <fullName evidence="7">Membrane protein</fullName>
    </submittedName>
</protein>
<keyword evidence="4 5" id="KW-0472">Membrane</keyword>
<organism evidence="7 8">
    <name type="scientific">Bibersteinia trehalosi Y31</name>
    <dbReference type="NCBI Taxonomy" id="1261658"/>
    <lineage>
        <taxon>Bacteria</taxon>
        <taxon>Pseudomonadati</taxon>
        <taxon>Pseudomonadota</taxon>
        <taxon>Gammaproteobacteria</taxon>
        <taxon>Pasteurellales</taxon>
        <taxon>Pasteurellaceae</taxon>
        <taxon>Bibersteinia</taxon>
    </lineage>
</organism>
<evidence type="ECO:0000313" key="7">
    <source>
        <dbReference type="EMBL" id="OAQ15319.1"/>
    </source>
</evidence>
<comment type="caution">
    <text evidence="7">The sequence shown here is derived from an EMBL/GenBank/DDBJ whole genome shotgun (WGS) entry which is preliminary data.</text>
</comment>
<dbReference type="Proteomes" id="UP000078358">
    <property type="component" value="Unassembled WGS sequence"/>
</dbReference>
<evidence type="ECO:0000313" key="8">
    <source>
        <dbReference type="Proteomes" id="UP000078358"/>
    </source>
</evidence>
<feature type="transmembrane region" description="Helical" evidence="5">
    <location>
        <begin position="6"/>
        <end position="24"/>
    </location>
</feature>
<keyword evidence="3 5" id="KW-1133">Transmembrane helix</keyword>
<dbReference type="InterPro" id="IPR052165">
    <property type="entry name" value="Membrane_assoc_protease"/>
</dbReference>
<name>A0A179CZH9_BIBTR</name>
<evidence type="ECO:0000256" key="4">
    <source>
        <dbReference type="ARBA" id="ARBA00023136"/>
    </source>
</evidence>
<dbReference type="PANTHER" id="PTHR33507:SF3">
    <property type="entry name" value="INNER MEMBRANE PROTEIN YBBJ"/>
    <property type="match status" value="1"/>
</dbReference>
<feature type="domain" description="NfeD-like C-terminal" evidence="6">
    <location>
        <begin position="91"/>
        <end position="145"/>
    </location>
</feature>
<comment type="subcellular location">
    <subcellularLocation>
        <location evidence="1">Membrane</location>
        <topology evidence="1">Multi-pass membrane protein</topology>
    </subcellularLocation>
</comment>
<dbReference type="PANTHER" id="PTHR33507">
    <property type="entry name" value="INNER MEMBRANE PROTEIN YBBJ"/>
    <property type="match status" value="1"/>
</dbReference>
<evidence type="ECO:0000256" key="2">
    <source>
        <dbReference type="ARBA" id="ARBA00022692"/>
    </source>
</evidence>
<dbReference type="PATRIC" id="fig|1261658.3.peg.385"/>
<dbReference type="InterPro" id="IPR002810">
    <property type="entry name" value="NfeD-like_C"/>
</dbReference>
<dbReference type="Gene3D" id="2.40.50.140">
    <property type="entry name" value="Nucleic acid-binding proteins"/>
    <property type="match status" value="1"/>
</dbReference>
<dbReference type="EMBL" id="JACI01000001">
    <property type="protein sequence ID" value="OAQ15319.1"/>
    <property type="molecule type" value="Genomic_DNA"/>
</dbReference>
<dbReference type="SUPFAM" id="SSF141322">
    <property type="entry name" value="NfeD domain-like"/>
    <property type="match status" value="1"/>
</dbReference>
<feature type="transmembrane region" description="Helical" evidence="5">
    <location>
        <begin position="52"/>
        <end position="70"/>
    </location>
</feature>
<sequence length="145" mass="16307">MDWLLNWAGWLSLGFLLLALELIAPGVFIMWWGLAALILAAVSALLPNLEPAYQVTIFAVLAITFSLVWWKYQHGKDQQDDEHSSLNSREHAMIGARGVIVEILENGIARGKFDDTTWRVIGENLRIGDSVQVFRVEGITLFVKK</sequence>
<keyword evidence="2 5" id="KW-0812">Transmembrane</keyword>
<gene>
    <name evidence="7" type="ORF">F480_01900</name>
</gene>
<evidence type="ECO:0000256" key="1">
    <source>
        <dbReference type="ARBA" id="ARBA00004141"/>
    </source>
</evidence>
<evidence type="ECO:0000256" key="3">
    <source>
        <dbReference type="ARBA" id="ARBA00022989"/>
    </source>
</evidence>
<proteinExistence type="predicted"/>